<proteinExistence type="predicted"/>
<keyword evidence="2" id="KW-1185">Reference proteome</keyword>
<evidence type="ECO:0000313" key="1">
    <source>
        <dbReference type="EMBL" id="CAF0732071.1"/>
    </source>
</evidence>
<dbReference type="PANTHER" id="PTHR31855">
    <property type="entry name" value="GUANINE NUCLEOTIDE EXCHANGE C9ORF72"/>
    <property type="match status" value="1"/>
</dbReference>
<dbReference type="GO" id="GO:0005085">
    <property type="term" value="F:guanyl-nucleotide exchange factor activity"/>
    <property type="evidence" value="ECO:0007669"/>
    <property type="project" value="InterPro"/>
</dbReference>
<dbReference type="Proteomes" id="UP000663879">
    <property type="component" value="Unassembled WGS sequence"/>
</dbReference>
<dbReference type="EMBL" id="CAJNOC010000242">
    <property type="protein sequence ID" value="CAF0732071.1"/>
    <property type="molecule type" value="Genomic_DNA"/>
</dbReference>
<reference evidence="1" key="1">
    <citation type="submission" date="2021-02" db="EMBL/GenBank/DDBJ databases">
        <authorList>
            <person name="Nowell W R."/>
        </authorList>
    </citation>
    <scope>NUCLEOTIDE SEQUENCE</scope>
    <source>
        <strain evidence="1">Ploen Becks lab</strain>
    </source>
</reference>
<dbReference type="GO" id="GO:0005768">
    <property type="term" value="C:endosome"/>
    <property type="evidence" value="ECO:0007669"/>
    <property type="project" value="TreeGrafter"/>
</dbReference>
<protein>
    <submittedName>
        <fullName evidence="1">Uncharacterized protein</fullName>
    </submittedName>
</protein>
<name>A0A813N735_9BILA</name>
<dbReference type="InterPro" id="IPR027819">
    <property type="entry name" value="C9orf72"/>
</dbReference>
<gene>
    <name evidence="1" type="ORF">OXX778_LOCUS2902</name>
</gene>
<dbReference type="Pfam" id="PF15019">
    <property type="entry name" value="C9orf72-like"/>
    <property type="match status" value="1"/>
</dbReference>
<dbReference type="OrthoDB" id="10252077at2759"/>
<dbReference type="GO" id="GO:0006914">
    <property type="term" value="P:autophagy"/>
    <property type="evidence" value="ECO:0007669"/>
    <property type="project" value="TreeGrafter"/>
</dbReference>
<dbReference type="GO" id="GO:0005776">
    <property type="term" value="C:autophagosome"/>
    <property type="evidence" value="ECO:0007669"/>
    <property type="project" value="TreeGrafter"/>
</dbReference>
<dbReference type="GO" id="GO:0006897">
    <property type="term" value="P:endocytosis"/>
    <property type="evidence" value="ECO:0007669"/>
    <property type="project" value="TreeGrafter"/>
</dbReference>
<sequence length="523" mass="60561">MLDTFDTERIELGDKSKFESITTNLNFSQYPNFMINDLKDMSFLLSIFDNIVGPKIIHYWKIETKDKNEQFEIDDDLLKYISVHTLNGELYQDKMMGQIKYRLYLIKEVNCAIFSVFFDACTYEACNYNTFFNNQKNNLDGDSTNEDKNNTQKNQALNNCLSVILPFNKSHIFLGDNEDHTQLFVNIFENLVMEFKIMAHIKPKINKVSAAIEDMTRMILNLCENILTLEKRGLDRSIKENTSIENKTRISIKETLLNDLSFTGTNYSHVNNEFLIKAISSHLITSFNTIVVGKTSAGVNKMINTLALFMPNEKLRTSCYALEEYSLMSPYFTLQGLVLENPEEFNLLLDADFLFKRNFPTTIVDVSSKTVCRTCIFKEFVKKKEEYMNKRNQFLFNCLNVNDLNNIYPVANMMTWISNSSQSHRSVIIANILKQLDVFESGLGIKQTFIDLAIKDLYLISLNLIEYVNNEGMNMINRKEKILKISSKKVCKDLLLSNEEDLNVAIAYANFLKPDFLQSIHFF</sequence>
<evidence type="ECO:0000313" key="2">
    <source>
        <dbReference type="Proteomes" id="UP000663879"/>
    </source>
</evidence>
<dbReference type="AlphaFoldDB" id="A0A813N735"/>
<dbReference type="PANTHER" id="PTHR31855:SF2">
    <property type="entry name" value="GUANINE NUCLEOTIDE EXCHANGE FACTOR C9ORF72"/>
    <property type="match status" value="1"/>
</dbReference>
<dbReference type="PROSITE" id="PS51835">
    <property type="entry name" value="DENN_C9ORF72"/>
    <property type="match status" value="1"/>
</dbReference>
<comment type="caution">
    <text evidence="1">The sequence shown here is derived from an EMBL/GenBank/DDBJ whole genome shotgun (WGS) entry which is preliminary data.</text>
</comment>
<organism evidence="1 2">
    <name type="scientific">Brachionus calyciflorus</name>
    <dbReference type="NCBI Taxonomy" id="104777"/>
    <lineage>
        <taxon>Eukaryota</taxon>
        <taxon>Metazoa</taxon>
        <taxon>Spiralia</taxon>
        <taxon>Gnathifera</taxon>
        <taxon>Rotifera</taxon>
        <taxon>Eurotatoria</taxon>
        <taxon>Monogononta</taxon>
        <taxon>Pseudotrocha</taxon>
        <taxon>Ploima</taxon>
        <taxon>Brachionidae</taxon>
        <taxon>Brachionus</taxon>
    </lineage>
</organism>
<accession>A0A813N735</accession>